<dbReference type="Gene3D" id="1.10.287.3700">
    <property type="match status" value="1"/>
</dbReference>
<dbReference type="EMBL" id="JAEPRC010000426">
    <property type="protein sequence ID" value="KAG2197505.1"/>
    <property type="molecule type" value="Genomic_DNA"/>
</dbReference>
<evidence type="ECO:0000256" key="6">
    <source>
        <dbReference type="ARBA" id="ARBA00023054"/>
    </source>
</evidence>
<keyword evidence="8" id="KW-0479">Metal-binding</keyword>
<dbReference type="GO" id="GO:0000289">
    <property type="term" value="P:nuclear-transcribed mRNA poly(A) tail shortening"/>
    <property type="evidence" value="ECO:0007669"/>
    <property type="project" value="UniProtKB-UniRule"/>
</dbReference>
<feature type="region of interest" description="Knob domain" evidence="7">
    <location>
        <begin position="535"/>
        <end position="643"/>
    </location>
</feature>
<dbReference type="Gene3D" id="6.10.250.3160">
    <property type="match status" value="1"/>
</dbReference>
<keyword evidence="2 7" id="KW-0963">Cytoplasm</keyword>
<feature type="binding site" evidence="7">
    <location>
        <begin position="329"/>
        <end position="336"/>
    </location>
    <ligand>
        <name>ATP</name>
        <dbReference type="ChEBI" id="CHEBI:30616"/>
    </ligand>
</feature>
<dbReference type="Pfam" id="PF25586">
    <property type="entry name" value="zf-CCCH_PAN3"/>
    <property type="match status" value="1"/>
</dbReference>
<feature type="domain" description="Protein kinase" evidence="9">
    <location>
        <begin position="251"/>
        <end position="535"/>
    </location>
</feature>
<reference evidence="11" key="1">
    <citation type="submission" date="2020-12" db="EMBL/GenBank/DDBJ databases">
        <title>Metabolic potential, ecology and presence of endohyphal bacteria is reflected in genomic diversity of Mucoromycotina.</title>
        <authorList>
            <person name="Muszewska A."/>
            <person name="Okrasinska A."/>
            <person name="Steczkiewicz K."/>
            <person name="Drgas O."/>
            <person name="Orlowska M."/>
            <person name="Perlinska-Lenart U."/>
            <person name="Aleksandrzak-Piekarczyk T."/>
            <person name="Szatraj K."/>
            <person name="Zielenkiewicz U."/>
            <person name="Pilsyk S."/>
            <person name="Malc E."/>
            <person name="Mieczkowski P."/>
            <person name="Kruszewska J.S."/>
            <person name="Biernat P."/>
            <person name="Pawlowska J."/>
        </authorList>
    </citation>
    <scope>NUCLEOTIDE SEQUENCE</scope>
    <source>
        <strain evidence="11">CBS 226.32</strain>
    </source>
</reference>
<dbReference type="GO" id="GO:0000932">
    <property type="term" value="C:P-body"/>
    <property type="evidence" value="ECO:0007669"/>
    <property type="project" value="TreeGrafter"/>
</dbReference>
<dbReference type="GO" id="GO:0005524">
    <property type="term" value="F:ATP binding"/>
    <property type="evidence" value="ECO:0007669"/>
    <property type="project" value="UniProtKB-UniRule"/>
</dbReference>
<comment type="domain">
    <text evidence="7">The pseudokinase domain, the coiled-coil (CC), and C-terminal knob domain (CK) form a structural unit (PKC) that forms an extensive high-affinity interaction surface for PAN2.</text>
</comment>
<comment type="domain">
    <text evidence="7">Contains a pseudokinase domain. The protein kinase domain is predicted to be catalytically inactive because some of the residues important for catalytic activity are substituted and it lacks the equivalent of the binding site for a peptide substrate. However, it has retained an ATP-binding site and ATP-binding is required for mRNA degradation, stimulating the activity of the PAN2 nuclease in vitro. The nucleotide-binding site is juxtaposed to the RNase active site of PAN2 in the complex and may actually bind nucleosides of a poly(A) RNA rather than ATP, feeding the poly(A)-tail to the active site of the deadenylase and thus increasing the efficiency with which this distributive enzyme degrades oligo(A) RNAs.</text>
</comment>
<dbReference type="InterPro" id="IPR000571">
    <property type="entry name" value="Znf_CCCH"/>
</dbReference>
<feature type="coiled-coil region" evidence="7">
    <location>
        <begin position="496"/>
        <end position="534"/>
    </location>
</feature>
<comment type="caution">
    <text evidence="7">Lacks conserved residue(s) required for the propagation of feature annotation.</text>
</comment>
<keyword evidence="6 7" id="KW-0175">Coiled coil</keyword>
<dbReference type="Gene3D" id="1.10.510.10">
    <property type="entry name" value="Transferase(Phosphotransferase) domain 1"/>
    <property type="match status" value="1"/>
</dbReference>
<dbReference type="PANTHER" id="PTHR12272">
    <property type="entry name" value="DEADENYLATION COMPLEX SUBUNIT PAN3"/>
    <property type="match status" value="1"/>
</dbReference>
<evidence type="ECO:0000256" key="8">
    <source>
        <dbReference type="PROSITE-ProRule" id="PRU00723"/>
    </source>
</evidence>
<dbReference type="Proteomes" id="UP000650833">
    <property type="component" value="Unassembled WGS sequence"/>
</dbReference>
<dbReference type="InterPro" id="IPR011009">
    <property type="entry name" value="Kinase-like_dom_sf"/>
</dbReference>
<dbReference type="AlphaFoldDB" id="A0A8H7QTL2"/>
<evidence type="ECO:0000256" key="5">
    <source>
        <dbReference type="ARBA" id="ARBA00022840"/>
    </source>
</evidence>
<accession>A0A8H7QTL2</accession>
<feature type="zinc finger region" description="C3H1-type" evidence="8">
    <location>
        <begin position="44"/>
        <end position="73"/>
    </location>
</feature>
<dbReference type="SUPFAM" id="SSF56112">
    <property type="entry name" value="Protein kinase-like (PK-like)"/>
    <property type="match status" value="1"/>
</dbReference>
<feature type="binding site" evidence="7">
    <location>
        <begin position="396"/>
        <end position="397"/>
    </location>
    <ligand>
        <name>ATP</name>
        <dbReference type="ChEBI" id="CHEBI:30616"/>
    </ligand>
</feature>
<evidence type="ECO:0000256" key="4">
    <source>
        <dbReference type="ARBA" id="ARBA00022741"/>
    </source>
</evidence>
<dbReference type="HAMAP" id="MF_03181">
    <property type="entry name" value="PAN3"/>
    <property type="match status" value="1"/>
</dbReference>
<keyword evidence="12" id="KW-1185">Reference proteome</keyword>
<dbReference type="GO" id="GO:0031251">
    <property type="term" value="C:PAN complex"/>
    <property type="evidence" value="ECO:0007669"/>
    <property type="project" value="UniProtKB-UniRule"/>
</dbReference>
<dbReference type="GO" id="GO:0004672">
    <property type="term" value="F:protein kinase activity"/>
    <property type="evidence" value="ECO:0007669"/>
    <property type="project" value="InterPro"/>
</dbReference>
<feature type="domain" description="C3H1-type" evidence="10">
    <location>
        <begin position="44"/>
        <end position="73"/>
    </location>
</feature>
<proteinExistence type="inferred from homology"/>
<evidence type="ECO:0000256" key="2">
    <source>
        <dbReference type="ARBA" id="ARBA00022490"/>
    </source>
</evidence>
<comment type="subcellular location">
    <subcellularLocation>
        <location evidence="1 7">Cytoplasm</location>
    </subcellularLocation>
</comment>
<evidence type="ECO:0000259" key="10">
    <source>
        <dbReference type="PROSITE" id="PS50103"/>
    </source>
</evidence>
<dbReference type="Gene3D" id="1.20.5.5160">
    <property type="match status" value="1"/>
</dbReference>
<evidence type="ECO:0000256" key="3">
    <source>
        <dbReference type="ARBA" id="ARBA00022664"/>
    </source>
</evidence>
<dbReference type="OrthoDB" id="204958at2759"/>
<keyword evidence="8" id="KW-0863">Zinc-finger</keyword>
<organism evidence="11 12">
    <name type="scientific">Mucor plumbeus</name>
    <dbReference type="NCBI Taxonomy" id="97098"/>
    <lineage>
        <taxon>Eukaryota</taxon>
        <taxon>Fungi</taxon>
        <taxon>Fungi incertae sedis</taxon>
        <taxon>Mucoromycota</taxon>
        <taxon>Mucoromycotina</taxon>
        <taxon>Mucoromycetes</taxon>
        <taxon>Mucorales</taxon>
        <taxon>Mucorineae</taxon>
        <taxon>Mucoraceae</taxon>
        <taxon>Mucor</taxon>
    </lineage>
</organism>
<dbReference type="FunFam" id="1.10.287.3700:FF:000001">
    <property type="entry name" value="PAN2-PAN3 deadenylation complex subunit PAN3"/>
    <property type="match status" value="1"/>
</dbReference>
<comment type="similarity">
    <text evidence="7">Belongs to the protein kinase superfamily. PAN3 family.</text>
</comment>
<dbReference type="GO" id="GO:0008270">
    <property type="term" value="F:zinc ion binding"/>
    <property type="evidence" value="ECO:0007669"/>
    <property type="project" value="UniProtKB-KW"/>
</dbReference>
<comment type="function">
    <text evidence="7">Regulatory subunit of the poly(A)-nuclease (PAN) deadenylation complex, one of two cytoplasmic mRNA deadenylases involved in mRNA turnover. PAN specifically shortens poly(A) tails of RNA and the activity is stimulated by poly(A)-binding protein PAB1. PAN deadenylation is followed by rapid degradation of the shortened mRNA tails by the CCR4-NOT complex. Deadenylated mRNAs are then degraded by two alternative mechanisms, namely exosome-mediated 3'-5' exonucleolytic degradation, or deadenlyation-dependent mRNA decaping and subsequent 5'-3' exonucleolytic degradation by XRN1. May also be involved in post-transcriptional maturation of mRNA poly(A) tails. PAN3 acts as a positive regulator for PAN activity, recruiting the catalytic subunit PAN2 to mRNA via its interaction with RNA and with PAB1.</text>
</comment>
<dbReference type="GO" id="GO:0006397">
    <property type="term" value="P:mRNA processing"/>
    <property type="evidence" value="ECO:0007669"/>
    <property type="project" value="UniProtKB-KW"/>
</dbReference>
<dbReference type="PROSITE" id="PS50103">
    <property type="entry name" value="ZF_C3H1"/>
    <property type="match status" value="1"/>
</dbReference>
<dbReference type="PROSITE" id="PS50011">
    <property type="entry name" value="PROTEIN_KINASE_DOM"/>
    <property type="match status" value="1"/>
</dbReference>
<gene>
    <name evidence="7" type="primary">PAN3</name>
    <name evidence="11" type="ORF">INT46_003434</name>
</gene>
<evidence type="ECO:0000259" key="9">
    <source>
        <dbReference type="PROSITE" id="PS50011"/>
    </source>
</evidence>
<comment type="subunit">
    <text evidence="7">Homodimer. Forms a heterotrimer with a catalytic subunit PAN2 to form the poly(A)-nuclease (PAN) deadenylation complex. Interacts (via PAM-2 motif) with poly(A)-binding protein PAB1 (via PABC domain), conferring substrate specificity of the enzyme complex.</text>
</comment>
<keyword evidence="4 7" id="KW-0547">Nucleotide-binding</keyword>
<dbReference type="InterPro" id="IPR041332">
    <property type="entry name" value="Pan3_CK"/>
</dbReference>
<dbReference type="GO" id="GO:0008143">
    <property type="term" value="F:poly(A) binding"/>
    <property type="evidence" value="ECO:0007669"/>
    <property type="project" value="TreeGrafter"/>
</dbReference>
<dbReference type="InterPro" id="IPR030844">
    <property type="entry name" value="PAN3"/>
</dbReference>
<name>A0A8H7QTL2_9FUNG</name>
<sequence>MNPLQPFNPPTQASLVASIKAPSDNILIKEETQKPAPKTISSSSSSKRTCRNVIIHGFCKFQDKGCEFNHETEKAIVLPAQQNLLSSPENSRNTSVSADSIHAPVFVPKTNSIQEKISPRPIITDMYSNDSTQRLPISSPPQQQSPHRFPPFVNGQYMYPQSSQMMPQDPYFYMNNHQFPQPTQPQYHQYAPTLPHVANLLNHQRLVQSFYIPDNLREQLLKRNDSTISTAPAKDTGLPEEVHVYHSLYKIEDSPGKILGHSSWVYKAVCRSNGKHYIMVRIEGFRLVNEQAMSIVKQWRKIKHANIVSIREAFTTRAFGDSSLVFVYDYHPCSITLFEAYFSPQAQALLHARFQAAGINGMPVPETTLWSFITQIASALKTIHSAGLSARTIEPTKIIMTSKNRLRISCAGLVDVLQFDNATEQKRALHQQEDLLSFGKLIVSLACNSPAPATSMQSFEYMSRFYSPDLKNVAYYLLGKPSMLKSIDEVFTLIGPRLLHELNSSQYYTDTLETNLGNELENSRLVKLLSKLNFINERPEFEKDPRWMETGDRYIIKLFRDYIFHQVNEMGVPVVDMGHVISCLNKLDTGADENLLLTSRDNQSSIIVTYKELKSCITSAFNDIYTKTAQHTSTTTAITTKRK</sequence>
<dbReference type="Pfam" id="PF18101">
    <property type="entry name" value="Pan3_CK"/>
    <property type="match status" value="1"/>
</dbReference>
<evidence type="ECO:0000313" key="12">
    <source>
        <dbReference type="Proteomes" id="UP000650833"/>
    </source>
</evidence>
<evidence type="ECO:0000256" key="7">
    <source>
        <dbReference type="HAMAP-Rule" id="MF_03181"/>
    </source>
</evidence>
<comment type="caution">
    <text evidence="11">The sequence shown here is derived from an EMBL/GenBank/DDBJ whole genome shotgun (WGS) entry which is preliminary data.</text>
</comment>
<protein>
    <recommendedName>
        <fullName evidence="7">PAN2-PAN3 deadenylation complex subunit PAN3</fullName>
    </recommendedName>
    <alternativeName>
        <fullName evidence="7">PAB1P-dependent poly(A)-specific ribonuclease</fullName>
    </alternativeName>
    <alternativeName>
        <fullName evidence="7">Poly(A)-nuclease deadenylation complex subunit 3</fullName>
        <shortName evidence="7">PAN deadenylation complex subunit 3</shortName>
    </alternativeName>
</protein>
<evidence type="ECO:0000313" key="11">
    <source>
        <dbReference type="EMBL" id="KAG2197505.1"/>
    </source>
</evidence>
<comment type="domain">
    <text evidence="7">The N-terminal zinc finger binds to poly(A) RNA.</text>
</comment>
<dbReference type="InterPro" id="IPR000719">
    <property type="entry name" value="Prot_kinase_dom"/>
</dbReference>
<keyword evidence="3 7" id="KW-0507">mRNA processing</keyword>
<keyword evidence="5 7" id="KW-0067">ATP-binding</keyword>
<evidence type="ECO:0000256" key="1">
    <source>
        <dbReference type="ARBA" id="ARBA00004496"/>
    </source>
</evidence>
<dbReference type="PANTHER" id="PTHR12272:SF11">
    <property type="entry name" value="PAN2-PAN3 DEADENYLATION COMPLEX SUBUNIT PAN3"/>
    <property type="match status" value="1"/>
</dbReference>
<keyword evidence="8" id="KW-0862">Zinc</keyword>